<sequence length="98" mass="11313">MGGGDVVYSRNQEIHTIVEWLTPITSDATHYDTLSKRMPGTGEWFLSSTQFKDWLSGQRSILLLDGKRERYFAPLLSIAKFLLNSWLRKDYHCVSSDE</sequence>
<evidence type="ECO:0000313" key="1">
    <source>
        <dbReference type="EMBL" id="KAH9474223.1"/>
    </source>
</evidence>
<dbReference type="Proteomes" id="UP000664032">
    <property type="component" value="Unassembled WGS sequence"/>
</dbReference>
<gene>
    <name evidence="1" type="ORF">JR316_0013496</name>
</gene>
<evidence type="ECO:0000313" key="2">
    <source>
        <dbReference type="Proteomes" id="UP000664032"/>
    </source>
</evidence>
<comment type="caution">
    <text evidence="1">The sequence shown here is derived from an EMBL/GenBank/DDBJ whole genome shotgun (WGS) entry which is preliminary data.</text>
</comment>
<name>A0ACB8GFA5_PSICU</name>
<proteinExistence type="predicted"/>
<dbReference type="EMBL" id="JAFIQS020000016">
    <property type="protein sequence ID" value="KAH9474223.1"/>
    <property type="molecule type" value="Genomic_DNA"/>
</dbReference>
<organism evidence="1 2">
    <name type="scientific">Psilocybe cubensis</name>
    <name type="common">Psychedelic mushroom</name>
    <name type="synonym">Stropharia cubensis</name>
    <dbReference type="NCBI Taxonomy" id="181762"/>
    <lineage>
        <taxon>Eukaryota</taxon>
        <taxon>Fungi</taxon>
        <taxon>Dikarya</taxon>
        <taxon>Basidiomycota</taxon>
        <taxon>Agaricomycotina</taxon>
        <taxon>Agaricomycetes</taxon>
        <taxon>Agaricomycetidae</taxon>
        <taxon>Agaricales</taxon>
        <taxon>Agaricineae</taxon>
        <taxon>Strophariaceae</taxon>
        <taxon>Psilocybe</taxon>
    </lineage>
</organism>
<reference evidence="1" key="1">
    <citation type="submission" date="2021-10" db="EMBL/GenBank/DDBJ databases">
        <title>Psilocybe cubensis genome.</title>
        <authorList>
            <person name="Mckernan K.J."/>
            <person name="Crawford S."/>
            <person name="Trippe A."/>
            <person name="Kane L.T."/>
            <person name="Mclaughlin S."/>
        </authorList>
    </citation>
    <scope>NUCLEOTIDE SEQUENCE</scope>
    <source>
        <strain evidence="1">MGC-MH-2018</strain>
    </source>
</reference>
<protein>
    <submittedName>
        <fullName evidence="1">Uncharacterized protein</fullName>
    </submittedName>
</protein>
<accession>A0ACB8GFA5</accession>
<keyword evidence="2" id="KW-1185">Reference proteome</keyword>